<feature type="chain" id="PRO_5024286347" evidence="2">
    <location>
        <begin position="34"/>
        <end position="257"/>
    </location>
</feature>
<organism evidence="3 4">
    <name type="scientific">Rhodovastum atsumiense</name>
    <dbReference type="NCBI Taxonomy" id="504468"/>
    <lineage>
        <taxon>Bacteria</taxon>
        <taxon>Pseudomonadati</taxon>
        <taxon>Pseudomonadota</taxon>
        <taxon>Alphaproteobacteria</taxon>
        <taxon>Acetobacterales</taxon>
        <taxon>Acetobacteraceae</taxon>
        <taxon>Rhodovastum</taxon>
    </lineage>
</organism>
<sequence length="257" mass="27753">MERPAQDPAAPLQARRRLWLGLLAMCVVPPAAAQPKQDTPPASAKAGSGNESPRTIRYVPRHDRGAPESRVSGGTRGQEAGQMRIDVLAPRQVGLTLQPQPTLYWFSSRPVTAQVEITLVIDDATNRTILKTPLPGPLQAGIHGFPLAATRARLTREVDYQWTVTIVLSPQAPSRNIVASGMIRQVGSAPGESTITANRPDAAAYALAGIWYDAVDALCRDIALAPGDRQLRLQRAFLLDQVGLHEAAAFDRQNPQP</sequence>
<dbReference type="Pfam" id="PF06051">
    <property type="entry name" value="DUF928"/>
    <property type="match status" value="1"/>
</dbReference>
<proteinExistence type="predicted"/>
<dbReference type="InterPro" id="IPR010328">
    <property type="entry name" value="DUF928"/>
</dbReference>
<reference evidence="3 4" key="1">
    <citation type="submission" date="2019-09" db="EMBL/GenBank/DDBJ databases">
        <title>Genome sequence of Rhodovastum atsumiense, a diverse member of the Acetobacteraceae family of non-sulfur purple photosynthetic bacteria.</title>
        <authorList>
            <person name="Meyer T."/>
            <person name="Kyndt J."/>
        </authorList>
    </citation>
    <scope>NUCLEOTIDE SEQUENCE [LARGE SCALE GENOMIC DNA]</scope>
    <source>
        <strain evidence="3 4">DSM 21279</strain>
    </source>
</reference>
<evidence type="ECO:0000313" key="3">
    <source>
        <dbReference type="EMBL" id="KAA5613080.1"/>
    </source>
</evidence>
<feature type="signal peptide" evidence="2">
    <location>
        <begin position="1"/>
        <end position="33"/>
    </location>
</feature>
<dbReference type="Proteomes" id="UP000325255">
    <property type="component" value="Unassembled WGS sequence"/>
</dbReference>
<dbReference type="EMBL" id="VWPK01000008">
    <property type="protein sequence ID" value="KAA5613080.1"/>
    <property type="molecule type" value="Genomic_DNA"/>
</dbReference>
<evidence type="ECO:0000256" key="2">
    <source>
        <dbReference type="SAM" id="SignalP"/>
    </source>
</evidence>
<name>A0A5M6IXK1_9PROT</name>
<evidence type="ECO:0000256" key="1">
    <source>
        <dbReference type="SAM" id="MobiDB-lite"/>
    </source>
</evidence>
<gene>
    <name evidence="3" type="ORF">F1189_06905</name>
</gene>
<dbReference type="RefSeq" id="WP_150039984.1">
    <property type="nucleotide sequence ID" value="NZ_OW485601.1"/>
</dbReference>
<feature type="region of interest" description="Disordered" evidence="1">
    <location>
        <begin position="32"/>
        <end position="81"/>
    </location>
</feature>
<keyword evidence="2" id="KW-0732">Signal</keyword>
<evidence type="ECO:0000313" key="4">
    <source>
        <dbReference type="Proteomes" id="UP000325255"/>
    </source>
</evidence>
<comment type="caution">
    <text evidence="3">The sequence shown here is derived from an EMBL/GenBank/DDBJ whole genome shotgun (WGS) entry which is preliminary data.</text>
</comment>
<accession>A0A5M6IXK1</accession>
<dbReference type="AlphaFoldDB" id="A0A5M6IXK1"/>
<dbReference type="OrthoDB" id="9149554at2"/>
<protein>
    <submittedName>
        <fullName evidence="3">DUF928 domain-containing protein</fullName>
    </submittedName>
</protein>
<keyword evidence="4" id="KW-1185">Reference proteome</keyword>